<feature type="transmembrane region" description="Helical" evidence="8">
    <location>
        <begin position="191"/>
        <end position="214"/>
    </location>
</feature>
<keyword evidence="6 8" id="KW-1133">Transmembrane helix</keyword>
<protein>
    <recommendedName>
        <fullName evidence="8">Probable membrane transporter protein</fullName>
    </recommendedName>
</protein>
<dbReference type="EMBL" id="MWWQ01000005">
    <property type="protein sequence ID" value="OZG52964.1"/>
    <property type="molecule type" value="Genomic_DNA"/>
</dbReference>
<feature type="transmembrane region" description="Helical" evidence="8">
    <location>
        <begin position="74"/>
        <end position="94"/>
    </location>
</feature>
<evidence type="ECO:0000256" key="7">
    <source>
        <dbReference type="ARBA" id="ARBA00023136"/>
    </source>
</evidence>
<dbReference type="Pfam" id="PF01925">
    <property type="entry name" value="TauE"/>
    <property type="match status" value="1"/>
</dbReference>
<dbReference type="InterPro" id="IPR052017">
    <property type="entry name" value="TSUP"/>
</dbReference>
<keyword evidence="5 8" id="KW-0812">Transmembrane</keyword>
<evidence type="ECO:0000256" key="1">
    <source>
        <dbReference type="ARBA" id="ARBA00004651"/>
    </source>
</evidence>
<comment type="caution">
    <text evidence="9">The sequence shown here is derived from an EMBL/GenBank/DDBJ whole genome shotgun (WGS) entry which is preliminary data.</text>
</comment>
<feature type="transmembrane region" description="Helical" evidence="8">
    <location>
        <begin position="12"/>
        <end position="40"/>
    </location>
</feature>
<evidence type="ECO:0000256" key="4">
    <source>
        <dbReference type="ARBA" id="ARBA00022475"/>
    </source>
</evidence>
<organism evidence="9 10">
    <name type="scientific">Pseudoscardovia suis</name>
    <dbReference type="NCBI Taxonomy" id="987063"/>
    <lineage>
        <taxon>Bacteria</taxon>
        <taxon>Bacillati</taxon>
        <taxon>Actinomycetota</taxon>
        <taxon>Actinomycetes</taxon>
        <taxon>Bifidobacteriales</taxon>
        <taxon>Bifidobacteriaceae</taxon>
        <taxon>Pseudoscardovia</taxon>
    </lineage>
</organism>
<gene>
    <name evidence="9" type="ORF">PSSU_0582</name>
</gene>
<feature type="transmembrane region" description="Helical" evidence="8">
    <location>
        <begin position="126"/>
        <end position="153"/>
    </location>
</feature>
<dbReference type="GO" id="GO:0005886">
    <property type="term" value="C:plasma membrane"/>
    <property type="evidence" value="ECO:0007669"/>
    <property type="project" value="UniProtKB-SubCell"/>
</dbReference>
<evidence type="ECO:0000256" key="6">
    <source>
        <dbReference type="ARBA" id="ARBA00022989"/>
    </source>
</evidence>
<reference evidence="9 10" key="1">
    <citation type="journal article" date="2017" name="BMC Genomics">
        <title>Comparative genomic and phylogenomic analyses of the Bifidobacteriaceae family.</title>
        <authorList>
            <person name="Lugli G.A."/>
            <person name="Milani C."/>
            <person name="Turroni F."/>
            <person name="Duranti S."/>
            <person name="Mancabelli L."/>
            <person name="Mangifesta M."/>
            <person name="Ferrario C."/>
            <person name="Modesto M."/>
            <person name="Mattarelli P."/>
            <person name="Jiri K."/>
            <person name="van Sinderen D."/>
            <person name="Ventura M."/>
        </authorList>
    </citation>
    <scope>NUCLEOTIDE SEQUENCE [LARGE SCALE GENOMIC DNA]</scope>
    <source>
        <strain evidence="9 10">DSM 24744</strain>
    </source>
</reference>
<comment type="similarity">
    <text evidence="2 8">Belongs to the 4-toluene sulfonate uptake permease (TSUP) (TC 2.A.102) family.</text>
</comment>
<sequence length="239" mass="25223">MPATVRDALFLVVLFVANTVQAITGFAGTVLAMPFSILLIGANEAKVVLGIMALVSCLWLAVAGRRFIKWRELARILVFMAVGMVAGYALYAVCPARPLQRCYGVVIMLIAIINLVHPVQGRLPQVLMVLILLAAGVMHGMFVSGGALLAVYAAAMIPGKDEFRATVASVWVALNSVLLITQIASGQVTSHALMLTGLGLPALALAIALGSWLARRISQQGFLRLSYALLLVSGASIAI</sequence>
<name>A0A261F1G6_9BIFI</name>
<keyword evidence="7 8" id="KW-0472">Membrane</keyword>
<proteinExistence type="inferred from homology"/>
<evidence type="ECO:0000256" key="3">
    <source>
        <dbReference type="ARBA" id="ARBA00022448"/>
    </source>
</evidence>
<feature type="transmembrane region" description="Helical" evidence="8">
    <location>
        <begin position="221"/>
        <end position="238"/>
    </location>
</feature>
<dbReference type="PANTHER" id="PTHR30269">
    <property type="entry name" value="TRANSMEMBRANE PROTEIN YFCA"/>
    <property type="match status" value="1"/>
</dbReference>
<feature type="transmembrane region" description="Helical" evidence="8">
    <location>
        <begin position="101"/>
        <end position="120"/>
    </location>
</feature>
<dbReference type="RefSeq" id="WP_211278400.1">
    <property type="nucleotide sequence ID" value="NZ_MWWQ01000005.1"/>
</dbReference>
<dbReference type="AlphaFoldDB" id="A0A261F1G6"/>
<keyword evidence="10" id="KW-1185">Reference proteome</keyword>
<accession>A0A261F1G6</accession>
<feature type="transmembrane region" description="Helical" evidence="8">
    <location>
        <begin position="47"/>
        <end position="68"/>
    </location>
</feature>
<evidence type="ECO:0000256" key="8">
    <source>
        <dbReference type="RuleBase" id="RU363041"/>
    </source>
</evidence>
<evidence type="ECO:0000256" key="5">
    <source>
        <dbReference type="ARBA" id="ARBA00022692"/>
    </source>
</evidence>
<keyword evidence="4 8" id="KW-1003">Cell membrane</keyword>
<feature type="transmembrane region" description="Helical" evidence="8">
    <location>
        <begin position="165"/>
        <end position="185"/>
    </location>
</feature>
<comment type="subcellular location">
    <subcellularLocation>
        <location evidence="1 8">Cell membrane</location>
        <topology evidence="1 8">Multi-pass membrane protein</topology>
    </subcellularLocation>
</comment>
<evidence type="ECO:0000313" key="9">
    <source>
        <dbReference type="EMBL" id="OZG52964.1"/>
    </source>
</evidence>
<dbReference type="PANTHER" id="PTHR30269:SF37">
    <property type="entry name" value="MEMBRANE TRANSPORTER PROTEIN"/>
    <property type="match status" value="1"/>
</dbReference>
<evidence type="ECO:0000313" key="10">
    <source>
        <dbReference type="Proteomes" id="UP000216454"/>
    </source>
</evidence>
<evidence type="ECO:0000256" key="2">
    <source>
        <dbReference type="ARBA" id="ARBA00009142"/>
    </source>
</evidence>
<dbReference type="InterPro" id="IPR002781">
    <property type="entry name" value="TM_pro_TauE-like"/>
</dbReference>
<keyword evidence="3" id="KW-0813">Transport</keyword>
<dbReference type="Proteomes" id="UP000216454">
    <property type="component" value="Unassembled WGS sequence"/>
</dbReference>